<comment type="subcellular location">
    <subcellularLocation>
        <location evidence="7">Cell membrane</location>
        <topology evidence="7">Single-pass membrane protein</topology>
    </subcellularLocation>
</comment>
<evidence type="ECO:0000256" key="5">
    <source>
        <dbReference type="ARBA" id="ARBA00023239"/>
    </source>
</evidence>
<dbReference type="PANTHER" id="PTHR30518">
    <property type="entry name" value="ENDOLYTIC MUREIN TRANSGLYCOSYLASE"/>
    <property type="match status" value="1"/>
</dbReference>
<feature type="site" description="Important for catalytic activity" evidence="7">
    <location>
        <position position="249"/>
    </location>
</feature>
<dbReference type="NCBIfam" id="TIGR00247">
    <property type="entry name" value="endolytic transglycosylase MltG"/>
    <property type="match status" value="1"/>
</dbReference>
<evidence type="ECO:0000313" key="8">
    <source>
        <dbReference type="EMBL" id="KAA1415312.1"/>
    </source>
</evidence>
<keyword evidence="1 7" id="KW-1003">Cell membrane</keyword>
<evidence type="ECO:0000256" key="7">
    <source>
        <dbReference type="HAMAP-Rule" id="MF_02065"/>
    </source>
</evidence>
<evidence type="ECO:0000256" key="1">
    <source>
        <dbReference type="ARBA" id="ARBA00022475"/>
    </source>
</evidence>
<dbReference type="Pfam" id="PF02618">
    <property type="entry name" value="YceG"/>
    <property type="match status" value="1"/>
</dbReference>
<proteinExistence type="inferred from homology"/>
<evidence type="ECO:0000313" key="9">
    <source>
        <dbReference type="Proteomes" id="UP000325003"/>
    </source>
</evidence>
<dbReference type="EC" id="4.2.2.29" evidence="7"/>
<reference evidence="8 9" key="1">
    <citation type="submission" date="2019-09" db="EMBL/GenBank/DDBJ databases">
        <title>Nocardioides panacisoli sp. nov., isolated from the soil of a ginseng field.</title>
        <authorList>
            <person name="Cho C."/>
        </authorList>
    </citation>
    <scope>NUCLEOTIDE SEQUENCE [LARGE SCALE GENOMIC DNA]</scope>
    <source>
        <strain evidence="8 9">BN130099</strain>
    </source>
</reference>
<feature type="transmembrane region" description="Helical" evidence="7">
    <location>
        <begin position="26"/>
        <end position="47"/>
    </location>
</feature>
<dbReference type="HAMAP" id="MF_02065">
    <property type="entry name" value="MltG"/>
    <property type="match status" value="1"/>
</dbReference>
<keyword evidence="3 7" id="KW-1133">Transmembrane helix</keyword>
<gene>
    <name evidence="7 8" type="primary">mltG</name>
    <name evidence="8" type="ORF">F0U44_21730</name>
</gene>
<sequence length="380" mass="40928">MSDPYVLDDAPPVGTRRRKRRFSGCLPMLLFVAVAVLLIGAAIKYVAGPWVEDLFGDPDDYPGPGKGRVTFVVDPGQSISSMGEELEKLDVVASSDAFVDAASDNSAATGIQAGTYLLKKEMKASDVVEVLVDPGNLAQDTVTIPEGLRAADIVATLAKNTDFTKKQFERALADADALGLPDYAKGDPEGYLFPATYVVTPQDTPESILRTMVTRWKQSASDLGLEAAADELGYTPHEIMTVASLVQAEGRGRDMAKIAQVIYNRVENPGTAGQIGRLQIDATVDYALGRPLSVGLTQDERETAPGPYNTFRVAGLPPGPIGNPGDEAIKAALHPTKGDWYYYVTVNLKTGETKFAETYAEFEQYRAELQEYCATKSEAC</sequence>
<evidence type="ECO:0000256" key="2">
    <source>
        <dbReference type="ARBA" id="ARBA00022692"/>
    </source>
</evidence>
<protein>
    <recommendedName>
        <fullName evidence="7">Endolytic murein transglycosylase</fullName>
        <ecNumber evidence="7">4.2.2.29</ecNumber>
    </recommendedName>
    <alternativeName>
        <fullName evidence="7">Peptidoglycan lytic transglycosylase</fullName>
    </alternativeName>
    <alternativeName>
        <fullName evidence="7">Peptidoglycan polymerization terminase</fullName>
    </alternativeName>
</protein>
<dbReference type="AlphaFoldDB" id="A0A5B1L3U5"/>
<keyword evidence="5 7" id="KW-0456">Lyase</keyword>
<dbReference type="RefSeq" id="WP_149730490.1">
    <property type="nucleotide sequence ID" value="NZ_VUJV01000010.1"/>
</dbReference>
<comment type="caution">
    <text evidence="8">The sequence shown here is derived from an EMBL/GenBank/DDBJ whole genome shotgun (WGS) entry which is preliminary data.</text>
</comment>
<dbReference type="GO" id="GO:0008932">
    <property type="term" value="F:lytic endotransglycosylase activity"/>
    <property type="evidence" value="ECO:0007669"/>
    <property type="project" value="UniProtKB-UniRule"/>
</dbReference>
<keyword evidence="9" id="KW-1185">Reference proteome</keyword>
<keyword evidence="4 7" id="KW-0472">Membrane</keyword>
<evidence type="ECO:0000256" key="3">
    <source>
        <dbReference type="ARBA" id="ARBA00022989"/>
    </source>
</evidence>
<dbReference type="Proteomes" id="UP000325003">
    <property type="component" value="Unassembled WGS sequence"/>
</dbReference>
<keyword evidence="6 7" id="KW-0961">Cell wall biogenesis/degradation</keyword>
<dbReference type="InterPro" id="IPR003770">
    <property type="entry name" value="MLTG-like"/>
</dbReference>
<comment type="similarity">
    <text evidence="7">Belongs to the transglycosylase MltG family.</text>
</comment>
<dbReference type="CDD" id="cd08010">
    <property type="entry name" value="MltG_like"/>
    <property type="match status" value="1"/>
</dbReference>
<evidence type="ECO:0000256" key="4">
    <source>
        <dbReference type="ARBA" id="ARBA00023136"/>
    </source>
</evidence>
<dbReference type="Gene3D" id="3.30.1490.480">
    <property type="entry name" value="Endolytic murein transglycosylase"/>
    <property type="match status" value="1"/>
</dbReference>
<reference evidence="8 9" key="2">
    <citation type="submission" date="2019-09" db="EMBL/GenBank/DDBJ databases">
        <authorList>
            <person name="Jin C."/>
        </authorList>
    </citation>
    <scope>NUCLEOTIDE SEQUENCE [LARGE SCALE GENOMIC DNA]</scope>
    <source>
        <strain evidence="8 9">BN130099</strain>
    </source>
</reference>
<dbReference type="PANTHER" id="PTHR30518:SF2">
    <property type="entry name" value="ENDOLYTIC MUREIN TRANSGLYCOSYLASE"/>
    <property type="match status" value="1"/>
</dbReference>
<dbReference type="GO" id="GO:0005886">
    <property type="term" value="C:plasma membrane"/>
    <property type="evidence" value="ECO:0007669"/>
    <property type="project" value="UniProtKB-SubCell"/>
</dbReference>
<accession>A0A5B1L3U5</accession>
<name>A0A5B1L3U5_9ACTN</name>
<organism evidence="8 9">
    <name type="scientific">Nocardioides humilatus</name>
    <dbReference type="NCBI Taxonomy" id="2607660"/>
    <lineage>
        <taxon>Bacteria</taxon>
        <taxon>Bacillati</taxon>
        <taxon>Actinomycetota</taxon>
        <taxon>Actinomycetes</taxon>
        <taxon>Propionibacteriales</taxon>
        <taxon>Nocardioidaceae</taxon>
        <taxon>Nocardioides</taxon>
    </lineage>
</organism>
<keyword evidence="2 7" id="KW-0812">Transmembrane</keyword>
<comment type="function">
    <text evidence="7">Functions as a peptidoglycan terminase that cleaves nascent peptidoglycan strands endolytically to terminate their elongation.</text>
</comment>
<evidence type="ECO:0000256" key="6">
    <source>
        <dbReference type="ARBA" id="ARBA00023316"/>
    </source>
</evidence>
<dbReference type="GO" id="GO:0071555">
    <property type="term" value="P:cell wall organization"/>
    <property type="evidence" value="ECO:0007669"/>
    <property type="project" value="UniProtKB-KW"/>
</dbReference>
<dbReference type="EMBL" id="VUJV01000010">
    <property type="protein sequence ID" value="KAA1415312.1"/>
    <property type="molecule type" value="Genomic_DNA"/>
</dbReference>
<dbReference type="GO" id="GO:0009252">
    <property type="term" value="P:peptidoglycan biosynthetic process"/>
    <property type="evidence" value="ECO:0007669"/>
    <property type="project" value="UniProtKB-UniRule"/>
</dbReference>
<comment type="catalytic activity">
    <reaction evidence="7">
        <text>a peptidoglycan chain = a peptidoglycan chain with N-acetyl-1,6-anhydromuramyl-[peptide] at the reducing end + a peptidoglycan chain with N-acetylglucosamine at the non-reducing end.</text>
        <dbReference type="EC" id="4.2.2.29"/>
    </reaction>
</comment>